<dbReference type="InterPro" id="IPR004634">
    <property type="entry name" value="Pept_S49_pIV"/>
</dbReference>
<evidence type="ECO:0000256" key="1">
    <source>
        <dbReference type="ARBA" id="ARBA00004370"/>
    </source>
</evidence>
<evidence type="ECO:0000259" key="10">
    <source>
        <dbReference type="Pfam" id="PF01343"/>
    </source>
</evidence>
<organism evidence="11 12">
    <name type="scientific">Rubidibacter lacunae KORDI 51-2</name>
    <dbReference type="NCBI Taxonomy" id="582515"/>
    <lineage>
        <taxon>Bacteria</taxon>
        <taxon>Bacillati</taxon>
        <taxon>Cyanobacteriota</taxon>
        <taxon>Cyanophyceae</taxon>
        <taxon>Oscillatoriophycideae</taxon>
        <taxon>Chroococcales</taxon>
        <taxon>Aphanothecaceae</taxon>
        <taxon>Rubidibacter</taxon>
    </lineage>
</organism>
<keyword evidence="9" id="KW-0812">Transmembrane</keyword>
<dbReference type="InterPro" id="IPR047217">
    <property type="entry name" value="S49_SppA_67K_type_N"/>
</dbReference>
<feature type="active site" description="Nucleophile" evidence="8">
    <location>
        <position position="390"/>
    </location>
</feature>
<dbReference type="STRING" id="582515.KR51_00027890"/>
<dbReference type="EC" id="3.4.21.-" evidence="7"/>
<keyword evidence="6 7" id="KW-0472">Membrane</keyword>
<comment type="caution">
    <text evidence="11">The sequence shown here is derived from an EMBL/GenBank/DDBJ whole genome shotgun (WGS) entry which is preliminary data.</text>
</comment>
<dbReference type="PRINTS" id="PR00127">
    <property type="entry name" value="CLPPROTEASEP"/>
</dbReference>
<evidence type="ECO:0000256" key="6">
    <source>
        <dbReference type="ARBA" id="ARBA00023136"/>
    </source>
</evidence>
<dbReference type="InterPro" id="IPR029045">
    <property type="entry name" value="ClpP/crotonase-like_dom_sf"/>
</dbReference>
<dbReference type="GO" id="GO:0004176">
    <property type="term" value="F:ATP-dependent peptidase activity"/>
    <property type="evidence" value="ECO:0007669"/>
    <property type="project" value="InterPro"/>
</dbReference>
<protein>
    <recommendedName>
        <fullName evidence="7">Protease 4</fullName>
        <ecNumber evidence="7">3.4.21.-</ecNumber>
    </recommendedName>
    <alternativeName>
        <fullName evidence="7">Endopeptidase IV</fullName>
    </alternativeName>
    <alternativeName>
        <fullName evidence="7">Protease IV</fullName>
    </alternativeName>
    <alternativeName>
        <fullName evidence="7">Signal peptide peptidase</fullName>
    </alternativeName>
</protein>
<dbReference type="CDD" id="cd07018">
    <property type="entry name" value="S49_SppA_67K_type"/>
    <property type="match status" value="1"/>
</dbReference>
<accession>U5DJP0</accession>
<dbReference type="Pfam" id="PF01343">
    <property type="entry name" value="Peptidase_S49"/>
    <property type="match status" value="2"/>
</dbReference>
<dbReference type="OrthoDB" id="9764363at2"/>
<sequence>MRQFLRQTFASALGTVIGFALFLGLSFGGLLVLAMAVASRDSGPRVAAKSVLLLDLNLPISDTRPVLSLGGALDSDRQRALALRQVVGAIERASEDDRIVAILLDGSQGSSTTGYATLSEVRAALEAFRAGGKQVFAYDIDWSEREYYLSSLADRIVLHPLGSLTMDGLSSEPVFFAGLLEKLGVGIQVVRVGKFKSAVEPFIRQDLSPENRAQLVALLDDLWGEFLTTVGTSRKLEPSVLQALTDTQAILLPETALGAGLVDEVDYPDRLEAELRDLTDSPDGELPLIPIGTYADSSSTEIAIGSSQKIAVVYAEGSIVSGNGTLDSVGGERFAKVFRKLRYDDDIRAIVLRVNSPGGSATASEIIRREVALARENVPVIVSMGNVAASGGYWIATGGAHIFAEPNTITGSIGVFGLSPNVQELANDNGITWGSVSTGELAESATISRPKTERELAVLQMLADRIYDEFLTVVAEARSMPRDRVAEVAEGRIWSGSEARNIGLVDSIGGLDAAIAYAAEQADLEDNWDVVEYPRRTTFEERLLQRLAAHTTPLKLSTSAGPLGSEWEHLQGLVTEFQQLNDPRGIYARLPFDLSVD</sequence>
<proteinExistence type="inferred from homology"/>
<dbReference type="InterPro" id="IPR047272">
    <property type="entry name" value="S49_SppA_C"/>
</dbReference>
<dbReference type="Proteomes" id="UP000016960">
    <property type="component" value="Unassembled WGS sequence"/>
</dbReference>
<feature type="domain" description="Peptidase S49" evidence="10">
    <location>
        <begin position="375"/>
        <end position="524"/>
    </location>
</feature>
<dbReference type="GO" id="GO:0004252">
    <property type="term" value="F:serine-type endopeptidase activity"/>
    <property type="evidence" value="ECO:0007669"/>
    <property type="project" value="InterPro"/>
</dbReference>
<dbReference type="InterPro" id="IPR002142">
    <property type="entry name" value="Peptidase_S49"/>
</dbReference>
<dbReference type="InterPro" id="IPR004635">
    <property type="entry name" value="Pept_S49_SppA"/>
</dbReference>
<evidence type="ECO:0000313" key="11">
    <source>
        <dbReference type="EMBL" id="ERN40799.1"/>
    </source>
</evidence>
<feature type="active site" description="Proton donor/acceptor" evidence="8">
    <location>
        <position position="196"/>
    </location>
</feature>
<dbReference type="PATRIC" id="fig|582515.4.peg.3137"/>
<feature type="domain" description="Peptidase S49" evidence="10">
    <location>
        <begin position="128"/>
        <end position="278"/>
    </location>
</feature>
<evidence type="ECO:0000313" key="12">
    <source>
        <dbReference type="Proteomes" id="UP000016960"/>
    </source>
</evidence>
<evidence type="ECO:0000256" key="2">
    <source>
        <dbReference type="ARBA" id="ARBA00008683"/>
    </source>
</evidence>
<evidence type="ECO:0000256" key="7">
    <source>
        <dbReference type="PIRNR" id="PIRNR001217"/>
    </source>
</evidence>
<gene>
    <name evidence="11" type="ORF">KR51_00027890</name>
</gene>
<evidence type="ECO:0000256" key="9">
    <source>
        <dbReference type="SAM" id="Phobius"/>
    </source>
</evidence>
<dbReference type="eggNOG" id="COG0616">
    <property type="taxonomic scope" value="Bacteria"/>
</dbReference>
<dbReference type="PIRSF" id="PIRSF001217">
    <property type="entry name" value="Protease_4_SppA"/>
    <property type="match status" value="1"/>
</dbReference>
<evidence type="ECO:0000256" key="4">
    <source>
        <dbReference type="ARBA" id="ARBA00022801"/>
    </source>
</evidence>
<comment type="subcellular location">
    <subcellularLocation>
        <location evidence="7">Cell inner membrane</location>
    </subcellularLocation>
    <subcellularLocation>
        <location evidence="1">Membrane</location>
    </subcellularLocation>
</comment>
<feature type="transmembrane region" description="Helical" evidence="9">
    <location>
        <begin position="12"/>
        <end position="37"/>
    </location>
</feature>
<dbReference type="GO" id="GO:0005886">
    <property type="term" value="C:plasma membrane"/>
    <property type="evidence" value="ECO:0007669"/>
    <property type="project" value="UniProtKB-SubCell"/>
</dbReference>
<dbReference type="EMBL" id="ASSJ01000070">
    <property type="protein sequence ID" value="ERN40799.1"/>
    <property type="molecule type" value="Genomic_DNA"/>
</dbReference>
<dbReference type="PANTHER" id="PTHR33209:SF1">
    <property type="entry name" value="PEPTIDASE S49 DOMAIN-CONTAINING PROTEIN"/>
    <property type="match status" value="1"/>
</dbReference>
<evidence type="ECO:0000256" key="3">
    <source>
        <dbReference type="ARBA" id="ARBA00022670"/>
    </source>
</evidence>
<name>U5DJP0_9CHRO</name>
<dbReference type="NCBIfam" id="TIGR00705">
    <property type="entry name" value="SppA_67K"/>
    <property type="match status" value="1"/>
</dbReference>
<comment type="similarity">
    <text evidence="2 7">Belongs to the peptidase S49 family.</text>
</comment>
<evidence type="ECO:0000256" key="5">
    <source>
        <dbReference type="ARBA" id="ARBA00022825"/>
    </source>
</evidence>
<keyword evidence="4 7" id="KW-0378">Hydrolase</keyword>
<keyword evidence="7" id="KW-0997">Cell inner membrane</keyword>
<dbReference type="CDD" id="cd07023">
    <property type="entry name" value="S49_Sppa_N_C"/>
    <property type="match status" value="1"/>
</dbReference>
<dbReference type="AlphaFoldDB" id="U5DJP0"/>
<dbReference type="SUPFAM" id="SSF52096">
    <property type="entry name" value="ClpP/crotonase"/>
    <property type="match status" value="2"/>
</dbReference>
<dbReference type="InParanoid" id="U5DJP0"/>
<dbReference type="NCBIfam" id="TIGR00706">
    <property type="entry name" value="SppA_dom"/>
    <property type="match status" value="1"/>
</dbReference>
<keyword evidence="3 7" id="KW-0645">Protease</keyword>
<keyword evidence="9" id="KW-1133">Transmembrane helix</keyword>
<keyword evidence="5" id="KW-0720">Serine protease</keyword>
<dbReference type="Gene3D" id="3.90.226.10">
    <property type="entry name" value="2-enoyl-CoA Hydratase, Chain A, domain 1"/>
    <property type="match status" value="3"/>
</dbReference>
<dbReference type="PANTHER" id="PTHR33209">
    <property type="entry name" value="PROTEASE 4"/>
    <property type="match status" value="1"/>
</dbReference>
<dbReference type="RefSeq" id="WP_022608281.1">
    <property type="nucleotide sequence ID" value="NZ_ASSJ01000070.1"/>
</dbReference>
<reference evidence="11 12" key="1">
    <citation type="submission" date="2013-05" db="EMBL/GenBank/DDBJ databases">
        <title>Draft genome sequence of Rubidibacter lacunae KORDI 51-2.</title>
        <authorList>
            <person name="Choi D.H."/>
            <person name="Noh J.H."/>
            <person name="Kwon K.-K."/>
            <person name="Lee J.-H."/>
            <person name="Ryu J.-Y."/>
        </authorList>
    </citation>
    <scope>NUCLEOTIDE SEQUENCE [LARGE SCALE GENOMIC DNA]</scope>
    <source>
        <strain evidence="11 12">KORDI 51-2</strain>
    </source>
</reference>
<keyword evidence="12" id="KW-1185">Reference proteome</keyword>
<dbReference type="Gene3D" id="6.20.330.10">
    <property type="match status" value="1"/>
</dbReference>
<dbReference type="InterPro" id="IPR001907">
    <property type="entry name" value="ClpP"/>
</dbReference>
<dbReference type="GO" id="GO:0006465">
    <property type="term" value="P:signal peptide processing"/>
    <property type="evidence" value="ECO:0007669"/>
    <property type="project" value="InterPro"/>
</dbReference>
<evidence type="ECO:0000256" key="8">
    <source>
        <dbReference type="PIRSR" id="PIRSR001217-1"/>
    </source>
</evidence>
<keyword evidence="7" id="KW-1003">Cell membrane</keyword>